<protein>
    <submittedName>
        <fullName evidence="2">Uncharacterized protein</fullName>
    </submittedName>
</protein>
<proteinExistence type="predicted"/>
<dbReference type="AlphaFoldDB" id="A0A0D7BBS0"/>
<organism evidence="2 3">
    <name type="scientific">Cylindrobasidium torrendii FP15055 ss-10</name>
    <dbReference type="NCBI Taxonomy" id="1314674"/>
    <lineage>
        <taxon>Eukaryota</taxon>
        <taxon>Fungi</taxon>
        <taxon>Dikarya</taxon>
        <taxon>Basidiomycota</taxon>
        <taxon>Agaricomycotina</taxon>
        <taxon>Agaricomycetes</taxon>
        <taxon>Agaricomycetidae</taxon>
        <taxon>Agaricales</taxon>
        <taxon>Marasmiineae</taxon>
        <taxon>Physalacriaceae</taxon>
        <taxon>Cylindrobasidium</taxon>
    </lineage>
</organism>
<dbReference type="EMBL" id="KN880512">
    <property type="protein sequence ID" value="KIY67977.1"/>
    <property type="molecule type" value="Genomic_DNA"/>
</dbReference>
<accession>A0A0D7BBS0</accession>
<evidence type="ECO:0000313" key="2">
    <source>
        <dbReference type="EMBL" id="KIY67977.1"/>
    </source>
</evidence>
<feature type="compositionally biased region" description="Basic and acidic residues" evidence="1">
    <location>
        <begin position="331"/>
        <end position="346"/>
    </location>
</feature>
<evidence type="ECO:0000256" key="1">
    <source>
        <dbReference type="SAM" id="MobiDB-lite"/>
    </source>
</evidence>
<name>A0A0D7BBS0_9AGAR</name>
<dbReference type="OrthoDB" id="2662290at2759"/>
<feature type="region of interest" description="Disordered" evidence="1">
    <location>
        <begin position="296"/>
        <end position="352"/>
    </location>
</feature>
<gene>
    <name evidence="2" type="ORF">CYLTODRAFT_274994</name>
</gene>
<dbReference type="STRING" id="1314674.A0A0D7BBS0"/>
<reference evidence="2 3" key="1">
    <citation type="journal article" date="2015" name="Fungal Genet. Biol.">
        <title>Evolution of novel wood decay mechanisms in Agaricales revealed by the genome sequences of Fistulina hepatica and Cylindrobasidium torrendii.</title>
        <authorList>
            <person name="Floudas D."/>
            <person name="Held B.W."/>
            <person name="Riley R."/>
            <person name="Nagy L.G."/>
            <person name="Koehler G."/>
            <person name="Ransdell A.S."/>
            <person name="Younus H."/>
            <person name="Chow J."/>
            <person name="Chiniquy J."/>
            <person name="Lipzen A."/>
            <person name="Tritt A."/>
            <person name="Sun H."/>
            <person name="Haridas S."/>
            <person name="LaButti K."/>
            <person name="Ohm R.A."/>
            <person name="Kues U."/>
            <person name="Blanchette R.A."/>
            <person name="Grigoriev I.V."/>
            <person name="Minto R.E."/>
            <person name="Hibbett D.S."/>
        </authorList>
    </citation>
    <scope>NUCLEOTIDE SEQUENCE [LARGE SCALE GENOMIC DNA]</scope>
    <source>
        <strain evidence="2 3">FP15055 ss-10</strain>
    </source>
</reference>
<keyword evidence="3" id="KW-1185">Reference proteome</keyword>
<dbReference type="Proteomes" id="UP000054007">
    <property type="component" value="Unassembled WGS sequence"/>
</dbReference>
<sequence length="371" mass="40456">MPDSVTYRKQLYPLGHGYPLWCPAPSENLPTAYRDDGMRIGDVGLLTSGGGFDYLWNVHYPHDHPINLNIDGSTRVPLEDNAPQPPLSPLNENDDRQVRVHSQHHNPHTCIASSTINARQLSADMTVDPAILGCLAGGGAAFEFSTVHDASAALVLPLGARRVDAVRLSEYQQYAAKHATSWYRFVKNELRRDMESGTLYLVTGTDKCFSWGATAVSRSGSNNALSLKFFAANIASTSVGFRNSWLQSIGASTRIGEEDTMNQCVFSRGFVISIKTHRKLLSWNSKSAEVRLEVTTDTQGGADAKKPRASGSGGPVSSIRRWFGSSGGAKEAGEDIERDDGERTSTEIDMDESNVDVFPFPSYDVPVSLIN</sequence>
<evidence type="ECO:0000313" key="3">
    <source>
        <dbReference type="Proteomes" id="UP000054007"/>
    </source>
</evidence>